<organism evidence="4 5">
    <name type="scientific">Anaerocolumna xylanovorans DSM 12503</name>
    <dbReference type="NCBI Taxonomy" id="1121345"/>
    <lineage>
        <taxon>Bacteria</taxon>
        <taxon>Bacillati</taxon>
        <taxon>Bacillota</taxon>
        <taxon>Clostridia</taxon>
        <taxon>Lachnospirales</taxon>
        <taxon>Lachnospiraceae</taxon>
        <taxon>Anaerocolumna</taxon>
    </lineage>
</organism>
<dbReference type="InterPro" id="IPR036388">
    <property type="entry name" value="WH-like_DNA-bd_sf"/>
</dbReference>
<comment type="similarity">
    <text evidence="1 3">Belongs to the UPF0122 family.</text>
</comment>
<keyword evidence="5" id="KW-1185">Reference proteome</keyword>
<reference evidence="4 5" key="1">
    <citation type="submission" date="2016-12" db="EMBL/GenBank/DDBJ databases">
        <authorList>
            <person name="Song W.-J."/>
            <person name="Kurnit D.M."/>
        </authorList>
    </citation>
    <scope>NUCLEOTIDE SEQUENCE [LARGE SCALE GENOMIC DNA]</scope>
    <source>
        <strain evidence="4 5">DSM 12503</strain>
    </source>
</reference>
<evidence type="ECO:0000256" key="2">
    <source>
        <dbReference type="ARBA" id="ARBA00024764"/>
    </source>
</evidence>
<evidence type="ECO:0000313" key="5">
    <source>
        <dbReference type="Proteomes" id="UP000184612"/>
    </source>
</evidence>
<protein>
    <recommendedName>
        <fullName evidence="3">UPF0122 protein SAMN02745217_01165</fullName>
    </recommendedName>
</protein>
<dbReference type="InterPro" id="IPR007394">
    <property type="entry name" value="UPF0122"/>
</dbReference>
<dbReference type="Pfam" id="PF04297">
    <property type="entry name" value="UPF0122"/>
    <property type="match status" value="1"/>
</dbReference>
<evidence type="ECO:0000256" key="1">
    <source>
        <dbReference type="ARBA" id="ARBA00008720"/>
    </source>
</evidence>
<accession>A0A1M7Y2D5</accession>
<dbReference type="PANTHER" id="PTHR40083:SF1">
    <property type="entry name" value="UPF0122 PROTEIN YLXM"/>
    <property type="match status" value="1"/>
</dbReference>
<dbReference type="AlphaFoldDB" id="A0A1M7Y2D5"/>
<dbReference type="Gene3D" id="1.10.10.10">
    <property type="entry name" value="Winged helix-like DNA-binding domain superfamily/Winged helix DNA-binding domain"/>
    <property type="match status" value="1"/>
</dbReference>
<evidence type="ECO:0000256" key="3">
    <source>
        <dbReference type="HAMAP-Rule" id="MF_00245"/>
    </source>
</evidence>
<evidence type="ECO:0000313" key="4">
    <source>
        <dbReference type="EMBL" id="SHO46067.1"/>
    </source>
</evidence>
<dbReference type="HAMAP" id="MF_00245">
    <property type="entry name" value="UPF0122"/>
    <property type="match status" value="1"/>
</dbReference>
<dbReference type="InterPro" id="IPR054831">
    <property type="entry name" value="UPF0122_fam_protein"/>
</dbReference>
<gene>
    <name evidence="4" type="ORF">SAMN02745217_01165</name>
</gene>
<dbReference type="PANTHER" id="PTHR40083">
    <property type="entry name" value="UPF0122 PROTEIN CBO2450/CLC_2298"/>
    <property type="match status" value="1"/>
</dbReference>
<dbReference type="NCBIfam" id="NF045758">
    <property type="entry name" value="YlxM"/>
    <property type="match status" value="1"/>
</dbReference>
<name>A0A1M7Y2D5_9FIRM</name>
<dbReference type="InterPro" id="IPR013324">
    <property type="entry name" value="RNA_pol_sigma_r3/r4-like"/>
</dbReference>
<dbReference type="Proteomes" id="UP000184612">
    <property type="component" value="Unassembled WGS sequence"/>
</dbReference>
<proteinExistence type="inferred from homology"/>
<sequence length="139" mass="16156">MAVKHLPADVLCMGVFMDNTDISQKLQEKVYLSLLYDFYGELLKNHNKQIFEDYILNDLSLGEIAQEQGISRQGVYDIVKRCSKHLTDYEEKLGLIHKFETTRQMAEEIHSLAAELKTEYREDTLEKVLALSRNMIEVL</sequence>
<dbReference type="EMBL" id="FRFD01000003">
    <property type="protein sequence ID" value="SHO46067.1"/>
    <property type="molecule type" value="Genomic_DNA"/>
</dbReference>
<dbReference type="STRING" id="1121345.SAMN02745217_01165"/>
<comment type="function">
    <text evidence="2 3">Might take part in the signal recognition particle (SRP) pathway. This is inferred from the conservation of its genetic proximity to ftsY/ffh. May be a regulatory protein.</text>
</comment>
<dbReference type="SUPFAM" id="SSF88659">
    <property type="entry name" value="Sigma3 and sigma4 domains of RNA polymerase sigma factors"/>
    <property type="match status" value="1"/>
</dbReference>